<dbReference type="STRING" id="1070319.CAGGBEG34_490005"/>
<evidence type="ECO:0000256" key="1">
    <source>
        <dbReference type="ARBA" id="ARBA00006499"/>
    </source>
</evidence>
<comment type="caution">
    <text evidence="4">The sequence shown here is derived from an EMBL/GenBank/DDBJ whole genome shotgun (WGS) entry which is preliminary data.</text>
</comment>
<dbReference type="InterPro" id="IPR050565">
    <property type="entry name" value="LYPA1-2/EST-like"/>
</dbReference>
<gene>
    <name evidence="4" type="primary">estB</name>
    <name evidence="4" type="ORF">CAGGBEG34_490005</name>
</gene>
<comment type="similarity">
    <text evidence="1">Belongs to the AB hydrolase superfamily. AB hydrolase 2 family.</text>
</comment>
<dbReference type="PANTHER" id="PTHR10655">
    <property type="entry name" value="LYSOPHOSPHOLIPASE-RELATED"/>
    <property type="match status" value="1"/>
</dbReference>
<protein>
    <submittedName>
        <fullName evidence="4">Carboxylesterase 2 (Esterase II)</fullName>
        <ecNumber evidence="4">3.1.1.1</ecNumber>
    </submittedName>
</protein>
<sequence length="223" mass="24349">MTNIDYLPCVEIETEPDAPATASLIGLHGLGADGHDLAHLASSLPIQQPVRWRFPHAPVRPVSLHGGVPMPAWYDIYGLDFGSQEDKAGLKAAAQSIERLIQREIDRGIPSERIFLCGFSQGGALALYTGLRYARRLAGILALSTYLPVAKQLAQEASSANRRIPIFMAHGNQDTVVSLEMGEGSKDRLEALGYAVDFHRYAMAHSICTQEIADMGAWIQRLI</sequence>
<dbReference type="Pfam" id="PF02230">
    <property type="entry name" value="Abhydrolase_2"/>
    <property type="match status" value="1"/>
</dbReference>
<accession>G2JBK2</accession>
<dbReference type="AlphaFoldDB" id="G2JBK2"/>
<feature type="domain" description="Phospholipase/carboxylesterase/thioesterase" evidence="3">
    <location>
        <begin position="15"/>
        <end position="221"/>
    </location>
</feature>
<dbReference type="GO" id="GO:0106435">
    <property type="term" value="F:carboxylesterase activity"/>
    <property type="evidence" value="ECO:0007669"/>
    <property type="project" value="UniProtKB-EC"/>
</dbReference>
<reference evidence="4 5" key="1">
    <citation type="submission" date="2011-08" db="EMBL/GenBank/DDBJ databases">
        <title>The genome of the obligate endobacterium of an arbuscular mycorrhizal fungus reveals an interphylum network of nutritional interactions.</title>
        <authorList>
            <person name="Ghignone S."/>
            <person name="Salvioli A."/>
            <person name="Anca I."/>
            <person name="Lumini E."/>
            <person name="Ortu G."/>
            <person name="Petiti L."/>
            <person name="Cruveiller S."/>
            <person name="Bianciotto V."/>
            <person name="Piffanelli P."/>
            <person name="Lanfranco L."/>
            <person name="Bonfante P."/>
        </authorList>
    </citation>
    <scope>NUCLEOTIDE SEQUENCE [LARGE SCALE GENOMIC DNA]</scope>
    <source>
        <strain evidence="4 5">BEG34</strain>
    </source>
</reference>
<dbReference type="Proteomes" id="UP000054051">
    <property type="component" value="Unassembled WGS sequence"/>
</dbReference>
<evidence type="ECO:0000256" key="2">
    <source>
        <dbReference type="ARBA" id="ARBA00022801"/>
    </source>
</evidence>
<dbReference type="SUPFAM" id="SSF53474">
    <property type="entry name" value="alpha/beta-Hydrolases"/>
    <property type="match status" value="1"/>
</dbReference>
<dbReference type="EC" id="3.1.1.1" evidence="4"/>
<dbReference type="EMBL" id="CAFB01000068">
    <property type="protein sequence ID" value="CCD30156.1"/>
    <property type="molecule type" value="Genomic_DNA"/>
</dbReference>
<dbReference type="PANTHER" id="PTHR10655:SF17">
    <property type="entry name" value="LYSOPHOSPHOLIPASE-LIKE PROTEIN 1"/>
    <property type="match status" value="1"/>
</dbReference>
<keyword evidence="2 4" id="KW-0378">Hydrolase</keyword>
<evidence type="ECO:0000259" key="3">
    <source>
        <dbReference type="Pfam" id="PF02230"/>
    </source>
</evidence>
<evidence type="ECO:0000313" key="4">
    <source>
        <dbReference type="EMBL" id="CCD30156.1"/>
    </source>
</evidence>
<dbReference type="Gene3D" id="3.40.50.1820">
    <property type="entry name" value="alpha/beta hydrolase"/>
    <property type="match status" value="1"/>
</dbReference>
<dbReference type="eggNOG" id="COG0400">
    <property type="taxonomic scope" value="Bacteria"/>
</dbReference>
<dbReference type="OrthoDB" id="9801763at2"/>
<proteinExistence type="inferred from homology"/>
<dbReference type="InterPro" id="IPR003140">
    <property type="entry name" value="PLipase/COase/thioEstase"/>
</dbReference>
<keyword evidence="5" id="KW-1185">Reference proteome</keyword>
<dbReference type="InterPro" id="IPR029058">
    <property type="entry name" value="AB_hydrolase_fold"/>
</dbReference>
<name>G2JBK2_9BURK</name>
<evidence type="ECO:0000313" key="5">
    <source>
        <dbReference type="Proteomes" id="UP000054051"/>
    </source>
</evidence>
<organism evidence="4 5">
    <name type="scientific">Candidatus Glomeribacter gigasporarum BEG34</name>
    <dbReference type="NCBI Taxonomy" id="1070319"/>
    <lineage>
        <taxon>Bacteria</taxon>
        <taxon>Pseudomonadati</taxon>
        <taxon>Pseudomonadota</taxon>
        <taxon>Betaproteobacteria</taxon>
        <taxon>Burkholderiales</taxon>
        <taxon>Burkholderiaceae</taxon>
        <taxon>Candidatus Glomeribacter</taxon>
    </lineage>
</organism>
<dbReference type="RefSeq" id="WP_006683220.1">
    <property type="nucleotide sequence ID" value="NZ_CAFB01000068.1"/>
</dbReference>